<sequence length="244" mass="25963">MTDLDQMIRPLMLQDLRTQLRARGVNPAGGAPELRERLKQNMTETGNFNLNMSATGSPAQGPVQAGAPTADMNSRLANNYNRPGGQQNVGNFLTDKPSSRVLASPGGGSQIVFGDYQEPAPVAQRAAAPPSTQYSSNYEQPPAGSRPVVTAASQYGNYQQSQQQPYGGINAPYGVQQQQHSPPPPQHQGQQEAFGARSDETRTGALSNNYSRPGGQQNVGNFLTDRPSSRVLAPPGGKSQISFG</sequence>
<evidence type="ECO:0000256" key="2">
    <source>
        <dbReference type="SAM" id="MobiDB-lite"/>
    </source>
</evidence>
<dbReference type="PROSITE" id="PS50800">
    <property type="entry name" value="SAP"/>
    <property type="match status" value="1"/>
</dbReference>
<accession>A0A250XIW4</accession>
<dbReference type="PANTHER" id="PTHR33403:SF31">
    <property type="entry name" value="PROTEIN SPIRAL1-LIKE 1"/>
    <property type="match status" value="1"/>
</dbReference>
<feature type="compositionally biased region" description="Polar residues" evidence="2">
    <location>
        <begin position="204"/>
        <end position="221"/>
    </location>
</feature>
<dbReference type="STRING" id="1157962.A0A250XIW4"/>
<gene>
    <name evidence="4" type="ORF">CEUSTIGMA_g10285.t1</name>
</gene>
<feature type="domain" description="SAP" evidence="3">
    <location>
        <begin position="8"/>
        <end position="42"/>
    </location>
</feature>
<proteinExistence type="inferred from homology"/>
<dbReference type="EMBL" id="BEGY01000087">
    <property type="protein sequence ID" value="GAX82859.1"/>
    <property type="molecule type" value="Genomic_DNA"/>
</dbReference>
<organism evidence="4 5">
    <name type="scientific">Chlamydomonas eustigma</name>
    <dbReference type="NCBI Taxonomy" id="1157962"/>
    <lineage>
        <taxon>Eukaryota</taxon>
        <taxon>Viridiplantae</taxon>
        <taxon>Chlorophyta</taxon>
        <taxon>core chlorophytes</taxon>
        <taxon>Chlorophyceae</taxon>
        <taxon>CS clade</taxon>
        <taxon>Chlamydomonadales</taxon>
        <taxon>Chlamydomonadaceae</taxon>
        <taxon>Chlamydomonas</taxon>
    </lineage>
</organism>
<feature type="compositionally biased region" description="Low complexity" evidence="2">
    <location>
        <begin position="119"/>
        <end position="130"/>
    </location>
</feature>
<keyword evidence="5" id="KW-1185">Reference proteome</keyword>
<dbReference type="AlphaFoldDB" id="A0A250XIW4"/>
<dbReference type="Proteomes" id="UP000232323">
    <property type="component" value="Unassembled WGS sequence"/>
</dbReference>
<dbReference type="InterPro" id="IPR003034">
    <property type="entry name" value="SAP_dom"/>
</dbReference>
<reference evidence="4 5" key="1">
    <citation type="submission" date="2017-08" db="EMBL/GenBank/DDBJ databases">
        <title>Acidophilic green algal genome provides insights into adaptation to an acidic environment.</title>
        <authorList>
            <person name="Hirooka S."/>
            <person name="Hirose Y."/>
            <person name="Kanesaki Y."/>
            <person name="Higuchi S."/>
            <person name="Fujiwara T."/>
            <person name="Onuma R."/>
            <person name="Era A."/>
            <person name="Ohbayashi R."/>
            <person name="Uzuka A."/>
            <person name="Nozaki H."/>
            <person name="Yoshikawa H."/>
            <person name="Miyagishima S.Y."/>
        </authorList>
    </citation>
    <scope>NUCLEOTIDE SEQUENCE [LARGE SCALE GENOMIC DNA]</scope>
    <source>
        <strain evidence="4 5">NIES-2499</strain>
    </source>
</reference>
<feature type="compositionally biased region" description="Low complexity" evidence="2">
    <location>
        <begin position="154"/>
        <end position="168"/>
    </location>
</feature>
<comment type="caution">
    <text evidence="4">The sequence shown here is derived from an EMBL/GenBank/DDBJ whole genome shotgun (WGS) entry which is preliminary data.</text>
</comment>
<feature type="region of interest" description="Disordered" evidence="2">
    <location>
        <begin position="77"/>
        <end position="244"/>
    </location>
</feature>
<dbReference type="PANTHER" id="PTHR33403">
    <property type="entry name" value="SPR1"/>
    <property type="match status" value="1"/>
</dbReference>
<evidence type="ECO:0000256" key="1">
    <source>
        <dbReference type="ARBA" id="ARBA00009656"/>
    </source>
</evidence>
<comment type="similarity">
    <text evidence="1">Belongs to the SPIRAL1 family.</text>
</comment>
<evidence type="ECO:0000313" key="4">
    <source>
        <dbReference type="EMBL" id="GAX82859.1"/>
    </source>
</evidence>
<dbReference type="OrthoDB" id="62622at2759"/>
<feature type="compositionally biased region" description="Polar residues" evidence="2">
    <location>
        <begin position="77"/>
        <end position="91"/>
    </location>
</feature>
<evidence type="ECO:0000313" key="5">
    <source>
        <dbReference type="Proteomes" id="UP000232323"/>
    </source>
</evidence>
<dbReference type="InterPro" id="IPR039613">
    <property type="entry name" value="SPR1/2/3/4/5"/>
</dbReference>
<name>A0A250XIW4_9CHLO</name>
<dbReference type="GO" id="GO:0010005">
    <property type="term" value="C:cortical microtubule, transverse to long axis"/>
    <property type="evidence" value="ECO:0007669"/>
    <property type="project" value="TreeGrafter"/>
</dbReference>
<dbReference type="GO" id="GO:0043622">
    <property type="term" value="P:cortical microtubule organization"/>
    <property type="evidence" value="ECO:0007669"/>
    <property type="project" value="InterPro"/>
</dbReference>
<protein>
    <recommendedName>
        <fullName evidence="3">SAP domain-containing protein</fullName>
    </recommendedName>
</protein>
<evidence type="ECO:0000259" key="3">
    <source>
        <dbReference type="PROSITE" id="PS50800"/>
    </source>
</evidence>